<evidence type="ECO:0000256" key="4">
    <source>
        <dbReference type="PROSITE-ProRule" id="PRU00433"/>
    </source>
</evidence>
<dbReference type="InterPro" id="IPR011041">
    <property type="entry name" value="Quinoprot_gluc/sorb_DH_b-prop"/>
</dbReference>
<evidence type="ECO:0000256" key="3">
    <source>
        <dbReference type="ARBA" id="ARBA00023004"/>
    </source>
</evidence>
<keyword evidence="1 4" id="KW-0349">Heme</keyword>
<dbReference type="InterPro" id="IPR010496">
    <property type="entry name" value="AL/BT2_dom"/>
</dbReference>
<accession>A0A927FCJ7</accession>
<dbReference type="SUPFAM" id="SSF50952">
    <property type="entry name" value="Soluble quinoprotein glucose dehydrogenase"/>
    <property type="match status" value="1"/>
</dbReference>
<dbReference type="RefSeq" id="WP_191618948.1">
    <property type="nucleotide sequence ID" value="NZ_JACYFG010000051.1"/>
</dbReference>
<proteinExistence type="predicted"/>
<name>A0A927FCJ7_9BACT</name>
<dbReference type="GO" id="GO:0020037">
    <property type="term" value="F:heme binding"/>
    <property type="evidence" value="ECO:0007669"/>
    <property type="project" value="InterPro"/>
</dbReference>
<dbReference type="GO" id="GO:0009055">
    <property type="term" value="F:electron transfer activity"/>
    <property type="evidence" value="ECO:0007669"/>
    <property type="project" value="InterPro"/>
</dbReference>
<dbReference type="InterPro" id="IPR009056">
    <property type="entry name" value="Cyt_c-like_dom"/>
</dbReference>
<keyword evidence="2 4" id="KW-0479">Metal-binding</keyword>
<dbReference type="Proteomes" id="UP000622317">
    <property type="component" value="Unassembled WGS sequence"/>
</dbReference>
<keyword evidence="3 4" id="KW-0408">Iron</keyword>
<feature type="signal peptide" evidence="5">
    <location>
        <begin position="1"/>
        <end position="23"/>
    </location>
</feature>
<organism evidence="7 8">
    <name type="scientific">Pelagicoccus enzymogenes</name>
    <dbReference type="NCBI Taxonomy" id="2773457"/>
    <lineage>
        <taxon>Bacteria</taxon>
        <taxon>Pseudomonadati</taxon>
        <taxon>Verrucomicrobiota</taxon>
        <taxon>Opitutia</taxon>
        <taxon>Puniceicoccales</taxon>
        <taxon>Pelagicoccaceae</taxon>
        <taxon>Pelagicoccus</taxon>
    </lineage>
</organism>
<dbReference type="InterPro" id="IPR011042">
    <property type="entry name" value="6-blade_b-propeller_TolB-like"/>
</dbReference>
<dbReference type="Gene3D" id="1.10.760.10">
    <property type="entry name" value="Cytochrome c-like domain"/>
    <property type="match status" value="1"/>
</dbReference>
<dbReference type="InterPro" id="IPR036909">
    <property type="entry name" value="Cyt_c-like_dom_sf"/>
</dbReference>
<dbReference type="GO" id="GO:0046872">
    <property type="term" value="F:metal ion binding"/>
    <property type="evidence" value="ECO:0007669"/>
    <property type="project" value="UniProtKB-KW"/>
</dbReference>
<reference evidence="7" key="1">
    <citation type="submission" date="2020-09" db="EMBL/GenBank/DDBJ databases">
        <title>Pelagicoccus enzymogenes sp. nov. with an EPS production, isolated from marine sediment.</title>
        <authorList>
            <person name="Feng X."/>
        </authorList>
    </citation>
    <scope>NUCLEOTIDE SEQUENCE</scope>
    <source>
        <strain evidence="7">NFK12</strain>
    </source>
</reference>
<dbReference type="PANTHER" id="PTHR33546:SF1">
    <property type="entry name" value="LARGE, MULTIFUNCTIONAL SECRETED PROTEIN"/>
    <property type="match status" value="1"/>
</dbReference>
<evidence type="ECO:0000259" key="6">
    <source>
        <dbReference type="PROSITE" id="PS51007"/>
    </source>
</evidence>
<evidence type="ECO:0000256" key="2">
    <source>
        <dbReference type="ARBA" id="ARBA00022723"/>
    </source>
</evidence>
<feature type="domain" description="Cytochrome c" evidence="6">
    <location>
        <begin position="243"/>
        <end position="359"/>
    </location>
</feature>
<evidence type="ECO:0000256" key="5">
    <source>
        <dbReference type="SAM" id="SignalP"/>
    </source>
</evidence>
<evidence type="ECO:0000313" key="7">
    <source>
        <dbReference type="EMBL" id="MBD5781870.1"/>
    </source>
</evidence>
<protein>
    <submittedName>
        <fullName evidence="7">DUF1080 domain-containing protein</fullName>
    </submittedName>
</protein>
<gene>
    <name evidence="7" type="ORF">IEN85_20385</name>
</gene>
<dbReference type="GO" id="GO:0016787">
    <property type="term" value="F:hydrolase activity"/>
    <property type="evidence" value="ECO:0007669"/>
    <property type="project" value="InterPro"/>
</dbReference>
<evidence type="ECO:0000256" key="1">
    <source>
        <dbReference type="ARBA" id="ARBA00022617"/>
    </source>
</evidence>
<dbReference type="SUPFAM" id="SSF46626">
    <property type="entry name" value="Cytochrome c"/>
    <property type="match status" value="1"/>
</dbReference>
<dbReference type="EMBL" id="JACYFG010000051">
    <property type="protein sequence ID" value="MBD5781870.1"/>
    <property type="molecule type" value="Genomic_DNA"/>
</dbReference>
<dbReference type="PROSITE" id="PS51007">
    <property type="entry name" value="CYTC"/>
    <property type="match status" value="1"/>
</dbReference>
<dbReference type="Gene3D" id="2.120.10.30">
    <property type="entry name" value="TolB, C-terminal domain"/>
    <property type="match status" value="1"/>
</dbReference>
<feature type="chain" id="PRO_5037918809" evidence="5">
    <location>
        <begin position="24"/>
        <end position="1095"/>
    </location>
</feature>
<keyword evidence="8" id="KW-1185">Reference proteome</keyword>
<dbReference type="AlphaFoldDB" id="A0A927FCJ7"/>
<dbReference type="PANTHER" id="PTHR33546">
    <property type="entry name" value="LARGE, MULTIFUNCTIONAL SECRETED PROTEIN-RELATED"/>
    <property type="match status" value="1"/>
</dbReference>
<evidence type="ECO:0000313" key="8">
    <source>
        <dbReference type="Proteomes" id="UP000622317"/>
    </source>
</evidence>
<sequence length="1095" mass="119363">MNRYRFPLLMAACLTAALSPLISQPLDTFFNPSDAWQRADSVSLSNAPDRLEASPAADGQILYTNGSENGDGYLLTRTNYSDQIVSFEYLVPPASQAGVYLQGRYEVKLGSDSAGTLAGGYNAESGDSFPATPPLANASKPAGEWNQVSIRFRTFRRDETFNKLANSTFLEITLNGETVQSDAQILYFTPGSIKQWEQYDGPLAFRAANGPIAIRNFQIDHADYDGVNVPAPGQKTDAAELVDQVALGKETFTALGCIECHTTKKGDTSFKTGPNLYGLFQRVPKQHEIFEPASDARFSIEADLSYAKRAIRNPAAELAIATSGPTAGQAYLPVMVPYSEEILPNAKVDAIYRYLATLNDHPQRGPIEVLVTKNGPTEYDPLQDKNEILVSDRTRVQRGSMKGVSGRSIHVGLPIGLNYSFDPRTLAIEKIWQGGFINAAGEWENRGGNGFAPGYDNKEIKLAGGGLLAPLDAKGEGIDFSFKEAIFREFDTINASLHSEKDHLEMLDEVDAQFLGYTLASSPQDASPIFHYRVGENEISVHTAIAADGTTQIKITGSLSTQQAFTLDTGALKSAAVDYGSLDASGHWNLPATKDLNATLTGQLGLAANVWRPEPTDTPYLQQPLEKQATEAVLPAGYRSEQYLPPHDNFGRDLLFEATAIDVASDGTIVVGTRTSGIWRIVDGEWKLFAEGLFDCLGLVVEDEKGLRIVAGQKPELTRISDTDGDGIADSFQTLSDQFSFHSNYHSYLHGPVRDKEGNYYYNLNLLHTDKAIFKGEGLYMGTSGGFSGWTIKVPPEGGFTPWAYGLRSPASLGIDPQGTLWYADNQGEYVSTSKLFILEENKYYGHPSGLVDLPGVSPENPELKWPAAGANRETAVALFPHNKVANSPGHMTWDTTGGAFGPYSGQMFIGDQTQSKLLRVSTYSIQGETRAAVIPFGEKLQSGIMRPVFLADGSLLLGQTGRGWQAHGGKLASLQRIVWDGKTEEQAIHSARLETDRSLVVSLTQPLPNDLRAEQLKTIARLASWTYRDAPDYGSPELDTIQHSILAAEISPDRKELTLKIAPETFATEAFQTSRVYHLKLQLGASHEAYITGK</sequence>
<comment type="caution">
    <text evidence="7">The sequence shown here is derived from an EMBL/GenBank/DDBJ whole genome shotgun (WGS) entry which is preliminary data.</text>
</comment>
<dbReference type="Gene3D" id="2.60.120.560">
    <property type="entry name" value="Exo-inulinase, domain 1"/>
    <property type="match status" value="1"/>
</dbReference>
<dbReference type="Pfam" id="PF06439">
    <property type="entry name" value="3keto-disac_hyd"/>
    <property type="match status" value="1"/>
</dbReference>
<keyword evidence="5" id="KW-0732">Signal</keyword>